<keyword evidence="2" id="KW-0378">Hydrolase</keyword>
<dbReference type="InterPro" id="IPR043504">
    <property type="entry name" value="Peptidase_S1_PA_chymotrypsin"/>
</dbReference>
<gene>
    <name evidence="2" type="ORF">EBO15_35055</name>
</gene>
<dbReference type="InterPro" id="IPR009003">
    <property type="entry name" value="Peptidase_S1_PA"/>
</dbReference>
<feature type="chain" id="PRO_5018112470" evidence="1">
    <location>
        <begin position="26"/>
        <end position="292"/>
    </location>
</feature>
<dbReference type="SUPFAM" id="SSF50494">
    <property type="entry name" value="Trypsin-like serine proteases"/>
    <property type="match status" value="1"/>
</dbReference>
<accession>A0A3M2LNR3</accession>
<dbReference type="Proteomes" id="UP000282674">
    <property type="component" value="Unassembled WGS sequence"/>
</dbReference>
<dbReference type="RefSeq" id="WP_122198774.1">
    <property type="nucleotide sequence ID" value="NZ_JBHSKC010000015.1"/>
</dbReference>
<comment type="caution">
    <text evidence="2">The sequence shown here is derived from an EMBL/GenBank/DDBJ whole genome shotgun (WGS) entry which is preliminary data.</text>
</comment>
<keyword evidence="3" id="KW-1185">Reference proteome</keyword>
<evidence type="ECO:0000313" key="3">
    <source>
        <dbReference type="Proteomes" id="UP000282674"/>
    </source>
</evidence>
<dbReference type="Pfam" id="PF13365">
    <property type="entry name" value="Trypsin_2"/>
    <property type="match status" value="1"/>
</dbReference>
<dbReference type="GO" id="GO:0008233">
    <property type="term" value="F:peptidase activity"/>
    <property type="evidence" value="ECO:0007669"/>
    <property type="project" value="UniProtKB-KW"/>
</dbReference>
<dbReference type="AlphaFoldDB" id="A0A3M2LNR3"/>
<evidence type="ECO:0000313" key="2">
    <source>
        <dbReference type="EMBL" id="RMI37735.1"/>
    </source>
</evidence>
<name>A0A3M2LNR3_9ACTN</name>
<dbReference type="EMBL" id="RFFG01000100">
    <property type="protein sequence ID" value="RMI37735.1"/>
    <property type="molecule type" value="Genomic_DNA"/>
</dbReference>
<feature type="signal peptide" evidence="1">
    <location>
        <begin position="1"/>
        <end position="25"/>
    </location>
</feature>
<keyword evidence="2" id="KW-0645">Protease</keyword>
<protein>
    <submittedName>
        <fullName evidence="2">Serine protease</fullName>
    </submittedName>
</protein>
<reference evidence="2 3" key="1">
    <citation type="submission" date="2018-10" db="EMBL/GenBank/DDBJ databases">
        <title>Isolation from soil.</title>
        <authorList>
            <person name="Hu J."/>
        </authorList>
    </citation>
    <scope>NUCLEOTIDE SEQUENCE [LARGE SCALE GENOMIC DNA]</scope>
    <source>
        <strain evidence="2 3">NEAU-Ht49</strain>
    </source>
</reference>
<organism evidence="2 3">
    <name type="scientific">Actinomadura harenae</name>
    <dbReference type="NCBI Taxonomy" id="2483351"/>
    <lineage>
        <taxon>Bacteria</taxon>
        <taxon>Bacillati</taxon>
        <taxon>Actinomycetota</taxon>
        <taxon>Actinomycetes</taxon>
        <taxon>Streptosporangiales</taxon>
        <taxon>Thermomonosporaceae</taxon>
        <taxon>Actinomadura</taxon>
    </lineage>
</organism>
<proteinExistence type="predicted"/>
<dbReference type="GO" id="GO:0006508">
    <property type="term" value="P:proteolysis"/>
    <property type="evidence" value="ECO:0007669"/>
    <property type="project" value="UniProtKB-KW"/>
</dbReference>
<sequence>MTRRLIGAAVAALTGAALIAGPAVAANADPAPTAPHPARPAPTAPLAATDYHAIVALSNCSGSVVRGPQSTDSDPALVLTNGHCSELGMPGPGEVVVNHSSSRSFSLLNKSGTGTLGTLRASQIEYSTMTDTDVTLYKLRSTYAQIKSQYGTDALQLSPNHPTAGTAISVVSGYWRTTYNCSLDGFVYRLHEADWIWKDSLRYTSSCNTIGGTSGSPVVDNASGLVVGVNNTSNESGETCTLDNPCEIDQNGNTTIHQGIGYGQETYLLTQCLTATNDVDLTLPACQLPKPA</sequence>
<evidence type="ECO:0000256" key="1">
    <source>
        <dbReference type="SAM" id="SignalP"/>
    </source>
</evidence>
<dbReference type="OrthoDB" id="3233951at2"/>
<dbReference type="Gene3D" id="2.40.10.10">
    <property type="entry name" value="Trypsin-like serine proteases"/>
    <property type="match status" value="2"/>
</dbReference>
<keyword evidence="1" id="KW-0732">Signal</keyword>